<sequence length="959" mass="107074">MSVISRNIWPVCGSLCCFCPALRERSRHPIKRYKKLLADIFPRTPDEEPNERMISKLCEYASKNPLRVPKACIHFPLTLPTSHWSQLSWARSLKARPLFASSLLSIIQILLDQPRQDEVQILGCQTLFDFVNNQRDGTYMFNLDGFILKLCNLAQEMGDDAKVQLLRAAGLQVLSSMVWFMGEFTHISAEFDNVVSVVLENYGDVKQDSQNENAMRLYSWRVVVNDRGEVNVPVDNATNPGFWSRVCIQNMAKLAKEGTTVRRVLESLFRYFDNTNLWSPEHGLALSVLLNMQSIIENSGHNTHLLLSILVKHLDHKNVLKNPKMQLDIVGVITHLAQQTRSQQSVAIIGALSDMMRHLRKSIHCSLDDSNLGSEIIQWNQKYQIEVDECLVQLTIKIADAGPVIDTMAVLLENMSNITVMARTLIAAVYRTAQIVASIPNLSYQNKARLAFPEALFHQLLLAMVHADHETRVGAHRIFSVVLVPSSVCPQPSSSGTPMTKAAGIQRMLSRNVSVFSSSSALFEKLERKQNSLSEDSHTDGNVNDNSILNRLKSTYSRTTSTRKSAMISAEYTDNKNSKVHNSSMMNRLKSSYSRATSAKKPQIPTTVEENTTNTSNKQQVLPIRLSSHQINLLLSSIWAQSIYPLNTSENFEAIAHTYSLVLLVARSKVDPFLQLVNDSKLQAVIDTDRQPSKVYGSKEDDEDALKALSAIRLTENQSKESFATMIVQSLGKSSNESSILREQLLNDFSPDDACPLGAQLSAETTGNMYQSGLKEDKLPDMVDISLFTIDDDIPPCGLESQANSDPQQQPSQNLSLLSVDDILGSVSETTHQVGRISISTPFDMPYKEMALHCEALLMGKQQKMSTFMGTHPMQGYFSFRIPAPEYNQQKDESSNSSVQQTLPSSGNPFLDSNFDSNSYHTLPDTSPRLCATAYQHQAAFFQLPASRPYDNFLKAAGC</sequence>
<feature type="region of interest" description="Disordered" evidence="1">
    <location>
        <begin position="888"/>
        <end position="910"/>
    </location>
</feature>
<name>A0A0B2RJB2_GLYSO</name>
<dbReference type="PANTHER" id="PTHR46087">
    <property type="entry name" value="PUTATIVE, EXPRESSED-RELATED"/>
    <property type="match status" value="1"/>
</dbReference>
<organism evidence="2">
    <name type="scientific">Glycine soja</name>
    <name type="common">Wild soybean</name>
    <dbReference type="NCBI Taxonomy" id="3848"/>
    <lineage>
        <taxon>Eukaryota</taxon>
        <taxon>Viridiplantae</taxon>
        <taxon>Streptophyta</taxon>
        <taxon>Embryophyta</taxon>
        <taxon>Tracheophyta</taxon>
        <taxon>Spermatophyta</taxon>
        <taxon>Magnoliopsida</taxon>
        <taxon>eudicotyledons</taxon>
        <taxon>Gunneridae</taxon>
        <taxon>Pentapetalae</taxon>
        <taxon>rosids</taxon>
        <taxon>fabids</taxon>
        <taxon>Fabales</taxon>
        <taxon>Fabaceae</taxon>
        <taxon>Papilionoideae</taxon>
        <taxon>50 kb inversion clade</taxon>
        <taxon>NPAAA clade</taxon>
        <taxon>indigoferoid/millettioid clade</taxon>
        <taxon>Phaseoleae</taxon>
        <taxon>Glycine</taxon>
        <taxon>Glycine subgen. Soja</taxon>
    </lineage>
</organism>
<dbReference type="AlphaFoldDB" id="A0A0B2RJB2"/>
<dbReference type="InterPro" id="IPR055296">
    <property type="entry name" value="SRL2-like"/>
</dbReference>
<dbReference type="InterPro" id="IPR016024">
    <property type="entry name" value="ARM-type_fold"/>
</dbReference>
<evidence type="ECO:0000256" key="1">
    <source>
        <dbReference type="SAM" id="MobiDB-lite"/>
    </source>
</evidence>
<dbReference type="Proteomes" id="UP000053555">
    <property type="component" value="Unassembled WGS sequence"/>
</dbReference>
<feature type="compositionally biased region" description="Polar residues" evidence="1">
    <location>
        <begin position="895"/>
        <end position="908"/>
    </location>
</feature>
<accession>A0A0B2RJB2</accession>
<dbReference type="EMBL" id="KN650166">
    <property type="protein sequence ID" value="KHN32414.1"/>
    <property type="molecule type" value="Genomic_DNA"/>
</dbReference>
<feature type="region of interest" description="Disordered" evidence="1">
    <location>
        <begin position="593"/>
        <end position="617"/>
    </location>
</feature>
<gene>
    <name evidence="2" type="ORF">glysoja_026308</name>
</gene>
<dbReference type="SUPFAM" id="SSF48371">
    <property type="entry name" value="ARM repeat"/>
    <property type="match status" value="1"/>
</dbReference>
<protein>
    <submittedName>
        <fullName evidence="2">Protein EFR3 like B</fullName>
    </submittedName>
</protein>
<dbReference type="PANTHER" id="PTHR46087:SF7">
    <property type="entry name" value="CYCLIN-LIKE PROTEIN"/>
    <property type="match status" value="1"/>
</dbReference>
<evidence type="ECO:0000313" key="2">
    <source>
        <dbReference type="EMBL" id="KHN32414.1"/>
    </source>
</evidence>
<feature type="compositionally biased region" description="Low complexity" evidence="1">
    <location>
        <begin position="606"/>
        <end position="615"/>
    </location>
</feature>
<proteinExistence type="predicted"/>
<reference evidence="2" key="1">
    <citation type="submission" date="2014-07" db="EMBL/GenBank/DDBJ databases">
        <title>Identification of a novel salt tolerance gene in wild soybean by whole-genome sequencing.</title>
        <authorList>
            <person name="Lam H.-M."/>
            <person name="Qi X."/>
            <person name="Li M.-W."/>
            <person name="Liu X."/>
            <person name="Xie M."/>
            <person name="Ni M."/>
            <person name="Xu X."/>
        </authorList>
    </citation>
    <scope>NUCLEOTIDE SEQUENCE [LARGE SCALE GENOMIC DNA]</scope>
    <source>
        <tissue evidence="2">Root</tissue>
    </source>
</reference>